<dbReference type="Proteomes" id="UP001408356">
    <property type="component" value="Unassembled WGS sequence"/>
</dbReference>
<accession>A0ABR2UGW2</accession>
<sequence>MACNVDQAAVTVATKSGILDEVTSMDVGVEAGINSDDFTLIDQDVASAHDIHKRAYPLVDLHCKQPPRDLVENFRTRLVEAMLGEKVRRGATSATQ</sequence>
<gene>
    <name evidence="1" type="ORF">SUNI508_11720</name>
</gene>
<evidence type="ECO:0000313" key="2">
    <source>
        <dbReference type="Proteomes" id="UP001408356"/>
    </source>
</evidence>
<reference evidence="1 2" key="1">
    <citation type="journal article" date="2024" name="J. Plant Pathol.">
        <title>Sequence and assembly of the genome of Seiridium unicorne, isolate CBS 538.82, causal agent of cypress canker disease.</title>
        <authorList>
            <person name="Scali E."/>
            <person name="Rocca G.D."/>
            <person name="Danti R."/>
            <person name="Garbelotto M."/>
            <person name="Barberini S."/>
            <person name="Baroncelli R."/>
            <person name="Emiliani G."/>
        </authorList>
    </citation>
    <scope>NUCLEOTIDE SEQUENCE [LARGE SCALE GENOMIC DNA]</scope>
    <source>
        <strain evidence="1 2">BM-138-508</strain>
    </source>
</reference>
<organism evidence="1 2">
    <name type="scientific">Seiridium unicorne</name>
    <dbReference type="NCBI Taxonomy" id="138068"/>
    <lineage>
        <taxon>Eukaryota</taxon>
        <taxon>Fungi</taxon>
        <taxon>Dikarya</taxon>
        <taxon>Ascomycota</taxon>
        <taxon>Pezizomycotina</taxon>
        <taxon>Sordariomycetes</taxon>
        <taxon>Xylariomycetidae</taxon>
        <taxon>Amphisphaeriales</taxon>
        <taxon>Sporocadaceae</taxon>
        <taxon>Seiridium</taxon>
    </lineage>
</organism>
<dbReference type="EMBL" id="JARVKF010000436">
    <property type="protein sequence ID" value="KAK9413639.1"/>
    <property type="molecule type" value="Genomic_DNA"/>
</dbReference>
<protein>
    <submittedName>
        <fullName evidence="1">Uncharacterized protein</fullName>
    </submittedName>
</protein>
<evidence type="ECO:0000313" key="1">
    <source>
        <dbReference type="EMBL" id="KAK9413639.1"/>
    </source>
</evidence>
<name>A0ABR2UGW2_9PEZI</name>
<proteinExistence type="predicted"/>
<keyword evidence="2" id="KW-1185">Reference proteome</keyword>
<comment type="caution">
    <text evidence="1">The sequence shown here is derived from an EMBL/GenBank/DDBJ whole genome shotgun (WGS) entry which is preliminary data.</text>
</comment>